<dbReference type="GO" id="GO:0016020">
    <property type="term" value="C:membrane"/>
    <property type="evidence" value="ECO:0007669"/>
    <property type="project" value="UniProtKB-SubCell"/>
</dbReference>
<evidence type="ECO:0000256" key="9">
    <source>
        <dbReference type="ARBA" id="ARBA00030486"/>
    </source>
</evidence>
<keyword evidence="7 10" id="KW-0175">Coiled coil</keyword>
<proteinExistence type="inferred from homology"/>
<keyword evidence="5" id="KW-0735">Signal-anchor</keyword>
<accession>G5BTR5</accession>
<dbReference type="PANTHER" id="PTHR15896:SF7">
    <property type="entry name" value="PROTEIN GOLM2"/>
    <property type="match status" value="1"/>
</dbReference>
<feature type="compositionally biased region" description="Polar residues" evidence="11">
    <location>
        <begin position="100"/>
        <end position="112"/>
    </location>
</feature>
<reference evidence="12 13" key="1">
    <citation type="journal article" date="2011" name="Nature">
        <title>Genome sequencing reveals insights into physiology and longevity of the naked mole rat.</title>
        <authorList>
            <person name="Kim E.B."/>
            <person name="Fang X."/>
            <person name="Fushan A.A."/>
            <person name="Huang Z."/>
            <person name="Lobanov A.V."/>
            <person name="Han L."/>
            <person name="Marino S.M."/>
            <person name="Sun X."/>
            <person name="Turanov A.A."/>
            <person name="Yang P."/>
            <person name="Yim S.H."/>
            <person name="Zhao X."/>
            <person name="Kasaikina M.V."/>
            <person name="Stoletzki N."/>
            <person name="Peng C."/>
            <person name="Polak P."/>
            <person name="Xiong Z."/>
            <person name="Kiezun A."/>
            <person name="Zhu Y."/>
            <person name="Chen Y."/>
            <person name="Kryukov G.V."/>
            <person name="Zhang Q."/>
            <person name="Peshkin L."/>
            <person name="Yang L."/>
            <person name="Bronson R.T."/>
            <person name="Buffenstein R."/>
            <person name="Wang B."/>
            <person name="Han C."/>
            <person name="Li Q."/>
            <person name="Chen L."/>
            <person name="Zhao W."/>
            <person name="Sunyaev S.R."/>
            <person name="Park T.J."/>
            <person name="Zhang G."/>
            <person name="Wang J."/>
            <person name="Gladyshev V.N."/>
        </authorList>
    </citation>
    <scope>NUCLEOTIDE SEQUENCE [LARGE SCALE GENOMIC DNA]</scope>
</reference>
<evidence type="ECO:0000256" key="11">
    <source>
        <dbReference type="SAM" id="MobiDB-lite"/>
    </source>
</evidence>
<organism evidence="12 13">
    <name type="scientific">Heterocephalus glaber</name>
    <name type="common">Naked mole rat</name>
    <dbReference type="NCBI Taxonomy" id="10181"/>
    <lineage>
        <taxon>Eukaryota</taxon>
        <taxon>Metazoa</taxon>
        <taxon>Chordata</taxon>
        <taxon>Craniata</taxon>
        <taxon>Vertebrata</taxon>
        <taxon>Euteleostomi</taxon>
        <taxon>Mammalia</taxon>
        <taxon>Eutheria</taxon>
        <taxon>Euarchontoglires</taxon>
        <taxon>Glires</taxon>
        <taxon>Rodentia</taxon>
        <taxon>Hystricomorpha</taxon>
        <taxon>Bathyergidae</taxon>
        <taxon>Heterocephalus</taxon>
    </lineage>
</organism>
<dbReference type="InParanoid" id="G5BTR5"/>
<evidence type="ECO:0000256" key="1">
    <source>
        <dbReference type="ARBA" id="ARBA00004606"/>
    </source>
</evidence>
<evidence type="ECO:0000256" key="5">
    <source>
        <dbReference type="ARBA" id="ARBA00022968"/>
    </source>
</evidence>
<evidence type="ECO:0000313" key="12">
    <source>
        <dbReference type="EMBL" id="EHB12676.1"/>
    </source>
</evidence>
<evidence type="ECO:0000256" key="7">
    <source>
        <dbReference type="ARBA" id="ARBA00023054"/>
    </source>
</evidence>
<feature type="region of interest" description="Disordered" evidence="11">
    <location>
        <begin position="172"/>
        <end position="253"/>
    </location>
</feature>
<comment type="similarity">
    <text evidence="2">Belongs to the GOLM family.</text>
</comment>
<feature type="coiled-coil region" evidence="10">
    <location>
        <begin position="22"/>
        <end position="77"/>
    </location>
</feature>
<feature type="compositionally biased region" description="Polar residues" evidence="11">
    <location>
        <begin position="122"/>
        <end position="148"/>
    </location>
</feature>
<dbReference type="EMBL" id="JH171770">
    <property type="protein sequence ID" value="EHB12676.1"/>
    <property type="molecule type" value="Genomic_DNA"/>
</dbReference>
<evidence type="ECO:0000256" key="2">
    <source>
        <dbReference type="ARBA" id="ARBA00007474"/>
    </source>
</evidence>
<keyword evidence="6" id="KW-1133">Transmembrane helix</keyword>
<feature type="compositionally biased region" description="Acidic residues" evidence="11">
    <location>
        <begin position="216"/>
        <end position="237"/>
    </location>
</feature>
<evidence type="ECO:0000256" key="4">
    <source>
        <dbReference type="ARBA" id="ARBA00022692"/>
    </source>
</evidence>
<dbReference type="PRINTS" id="PR02084">
    <property type="entry name" value="GOLM1CASC4"/>
</dbReference>
<feature type="compositionally biased region" description="Basic and acidic residues" evidence="11">
    <location>
        <begin position="243"/>
        <end position="253"/>
    </location>
</feature>
<dbReference type="AlphaFoldDB" id="G5BTR5"/>
<evidence type="ECO:0000256" key="6">
    <source>
        <dbReference type="ARBA" id="ARBA00022989"/>
    </source>
</evidence>
<keyword evidence="4" id="KW-0812">Transmembrane</keyword>
<gene>
    <name evidence="12" type="ORF">GW7_00885</name>
</gene>
<dbReference type="Proteomes" id="UP000006813">
    <property type="component" value="Unassembled WGS sequence"/>
</dbReference>
<comment type="subcellular location">
    <subcellularLocation>
        <location evidence="1">Membrane</location>
        <topology evidence="1">Single-pass type II membrane protein</topology>
    </subcellularLocation>
</comment>
<sequence>MVLLLMVMVILAFNYWSISFLHVQLQEEVAELQAQVQRTEVTHGRLEKHSSDLLLLVDTHKKQMDQKEADYDRLSSRLQAREGLEKRKPPVLVSQHENHQTISHLPTGQLLSPNMGLDSHVNHNGNPGTSKQNPSDPLQHLNPGSNLESEPRIPMDILKRATKGRVGDFHKLKQSRFSDENESPVDPHQGSKLADYNEDDGNVSEYEADKQAELAYNEEEDGDDGEEDVQDDEELELQMDPADYEKQRFNDVL</sequence>
<name>G5BTR5_HETGA</name>
<evidence type="ECO:0000256" key="10">
    <source>
        <dbReference type="SAM" id="Coils"/>
    </source>
</evidence>
<keyword evidence="8" id="KW-0472">Membrane</keyword>
<evidence type="ECO:0000256" key="8">
    <source>
        <dbReference type="ARBA" id="ARBA00023136"/>
    </source>
</evidence>
<evidence type="ECO:0000256" key="3">
    <source>
        <dbReference type="ARBA" id="ARBA00016211"/>
    </source>
</evidence>
<evidence type="ECO:0000313" key="13">
    <source>
        <dbReference type="Proteomes" id="UP000006813"/>
    </source>
</evidence>
<feature type="region of interest" description="Disordered" evidence="11">
    <location>
        <begin position="80"/>
        <end position="153"/>
    </location>
</feature>
<dbReference type="InterPro" id="IPR026139">
    <property type="entry name" value="GOLM1/CASC4"/>
</dbReference>
<protein>
    <recommendedName>
        <fullName evidence="3">Protein GOLM2</fullName>
    </recommendedName>
    <alternativeName>
        <fullName evidence="9">Golgi membrane protein 2</fullName>
    </alternativeName>
</protein>
<dbReference type="PANTHER" id="PTHR15896">
    <property type="entry name" value="GOLGI PHOSPHOPROTEIN 2/GP73-RELATED"/>
    <property type="match status" value="1"/>
</dbReference>